<gene>
    <name evidence="2" type="ORF">U0C82_15405</name>
</gene>
<dbReference type="Gene3D" id="3.20.20.100">
    <property type="entry name" value="NADP-dependent oxidoreductase domain"/>
    <property type="match status" value="1"/>
</dbReference>
<dbReference type="InterPro" id="IPR023210">
    <property type="entry name" value="NADP_OxRdtase_dom"/>
</dbReference>
<dbReference type="RefSeq" id="WP_322188197.1">
    <property type="nucleotide sequence ID" value="NZ_JAXLPB010000005.1"/>
</dbReference>
<evidence type="ECO:0000313" key="2">
    <source>
        <dbReference type="EMBL" id="MDY8110528.1"/>
    </source>
</evidence>
<protein>
    <submittedName>
        <fullName evidence="2">Aldo/keto reductase</fullName>
    </submittedName>
</protein>
<keyword evidence="3" id="KW-1185">Reference proteome</keyword>
<accession>A0ABU5I702</accession>
<name>A0ABU5I702_9HYPH</name>
<dbReference type="PANTHER" id="PTHR43638">
    <property type="entry name" value="OXIDOREDUCTASE, ALDO/KETO REDUCTASE FAMILY PROTEIN"/>
    <property type="match status" value="1"/>
</dbReference>
<proteinExistence type="predicted"/>
<dbReference type="EMBL" id="JAXLPB010000005">
    <property type="protein sequence ID" value="MDY8110528.1"/>
    <property type="molecule type" value="Genomic_DNA"/>
</dbReference>
<dbReference type="PRINTS" id="PR00069">
    <property type="entry name" value="ALDKETRDTASE"/>
</dbReference>
<dbReference type="InterPro" id="IPR036812">
    <property type="entry name" value="NAD(P)_OxRdtase_dom_sf"/>
</dbReference>
<evidence type="ECO:0000259" key="1">
    <source>
        <dbReference type="Pfam" id="PF00248"/>
    </source>
</evidence>
<dbReference type="SUPFAM" id="SSF51430">
    <property type="entry name" value="NAD(P)-linked oxidoreductase"/>
    <property type="match status" value="1"/>
</dbReference>
<dbReference type="Proteomes" id="UP001294412">
    <property type="component" value="Unassembled WGS sequence"/>
</dbReference>
<dbReference type="Pfam" id="PF00248">
    <property type="entry name" value="Aldo_ket_red"/>
    <property type="match status" value="1"/>
</dbReference>
<dbReference type="CDD" id="cd19138">
    <property type="entry name" value="AKR_YeaE"/>
    <property type="match status" value="1"/>
</dbReference>
<dbReference type="InterPro" id="IPR020471">
    <property type="entry name" value="AKR"/>
</dbReference>
<dbReference type="PANTHER" id="PTHR43638:SF3">
    <property type="entry name" value="ALDEHYDE REDUCTASE"/>
    <property type="match status" value="1"/>
</dbReference>
<reference evidence="2 3" key="1">
    <citation type="submission" date="2023-12" db="EMBL/GenBank/DDBJ databases">
        <title>Description of Novel Strain Fulvimarina sp. 2208YS6-2-32 isolated from Uroteuthis (Photololigo) edulis.</title>
        <authorList>
            <person name="Park J.-S."/>
        </authorList>
    </citation>
    <scope>NUCLEOTIDE SEQUENCE [LARGE SCALE GENOMIC DNA]</scope>
    <source>
        <strain evidence="2 3">2208YS6-2-32</strain>
    </source>
</reference>
<organism evidence="2 3">
    <name type="scientific">Fulvimarina uroteuthidis</name>
    <dbReference type="NCBI Taxonomy" id="3098149"/>
    <lineage>
        <taxon>Bacteria</taxon>
        <taxon>Pseudomonadati</taxon>
        <taxon>Pseudomonadota</taxon>
        <taxon>Alphaproteobacteria</taxon>
        <taxon>Hyphomicrobiales</taxon>
        <taxon>Aurantimonadaceae</taxon>
        <taxon>Fulvimarina</taxon>
    </lineage>
</organism>
<comment type="caution">
    <text evidence="2">The sequence shown here is derived from an EMBL/GenBank/DDBJ whole genome shotgun (WGS) entry which is preliminary data.</text>
</comment>
<sequence length="278" mass="30442">MRTVEFADGLTMSVLGQGTWRMGEDERRRESEIAALRLGVDLGMTTIDTAEMYGSGRSESLVGEAIAPVRDDVCLVSKVLPSNASYRGTIAACERSLERLGTDRLDLYLLHWSGSEPVSETVRAFERLKEDGKIRNWGVSNLDRNDIETGFDLDDGLAPVINQLYYSLEERGIEFRFLDWMRSRGIGVMAYTPLGESGTLRTNPVLGEIAARHGATPAQIALAFALRQPSLCTLVKASSPEHVRENAGAADIALTSADLRALDAAFPPPDREKPLAMI</sequence>
<evidence type="ECO:0000313" key="3">
    <source>
        <dbReference type="Proteomes" id="UP001294412"/>
    </source>
</evidence>
<feature type="domain" description="NADP-dependent oxidoreductase" evidence="1">
    <location>
        <begin position="15"/>
        <end position="264"/>
    </location>
</feature>